<evidence type="ECO:0000313" key="1">
    <source>
        <dbReference type="EMBL" id="KAK1657153.1"/>
    </source>
</evidence>
<protein>
    <submittedName>
        <fullName evidence="1">Uncharacterized protein</fullName>
    </submittedName>
</protein>
<reference evidence="1" key="1">
    <citation type="submission" date="2021-06" db="EMBL/GenBank/DDBJ databases">
        <title>Comparative genomics, transcriptomics and evolutionary studies reveal genomic signatures of adaptation to plant cell wall in hemibiotrophic fungi.</title>
        <authorList>
            <consortium name="DOE Joint Genome Institute"/>
            <person name="Baroncelli R."/>
            <person name="Diaz J.F."/>
            <person name="Benocci T."/>
            <person name="Peng M."/>
            <person name="Battaglia E."/>
            <person name="Haridas S."/>
            <person name="Andreopoulos W."/>
            <person name="Labutti K."/>
            <person name="Pangilinan J."/>
            <person name="Floch G.L."/>
            <person name="Makela M.R."/>
            <person name="Henrissat B."/>
            <person name="Grigoriev I.V."/>
            <person name="Crouch J.A."/>
            <person name="De Vries R.P."/>
            <person name="Sukno S.A."/>
            <person name="Thon M.R."/>
        </authorList>
    </citation>
    <scope>NUCLEOTIDE SEQUENCE</scope>
    <source>
        <strain evidence="1">CBS 193.32</strain>
    </source>
</reference>
<name>A0AAJ0EQ69_9PEZI</name>
<proteinExistence type="predicted"/>
<dbReference type="EMBL" id="JAHMHR010000102">
    <property type="protein sequence ID" value="KAK1657153.1"/>
    <property type="molecule type" value="Genomic_DNA"/>
</dbReference>
<dbReference type="AlphaFoldDB" id="A0AAJ0EQ69"/>
<comment type="caution">
    <text evidence="1">The sequence shown here is derived from an EMBL/GenBank/DDBJ whole genome shotgun (WGS) entry which is preliminary data.</text>
</comment>
<dbReference type="GeneID" id="85457712"/>
<accession>A0AAJ0EQ69</accession>
<dbReference type="Proteomes" id="UP001224890">
    <property type="component" value="Unassembled WGS sequence"/>
</dbReference>
<keyword evidence="2" id="KW-1185">Reference proteome</keyword>
<sequence>MVTDFAATSDLFLLHDRLCIVVEDSPRTQHTSGDSDLTADIKYKDGHHRQMATLERPKDIQPLRSSDCKHAEEQVRPVFVRADRHLPKERDTGRSEMDFFGWLDFVTFQSITGCAL</sequence>
<gene>
    <name evidence="1" type="ORF">BDP55DRAFT_638992</name>
</gene>
<dbReference type="RefSeq" id="XP_060421917.1">
    <property type="nucleotide sequence ID" value="XM_060573186.1"/>
</dbReference>
<evidence type="ECO:0000313" key="2">
    <source>
        <dbReference type="Proteomes" id="UP001224890"/>
    </source>
</evidence>
<organism evidence="1 2">
    <name type="scientific">Colletotrichum godetiae</name>
    <dbReference type="NCBI Taxonomy" id="1209918"/>
    <lineage>
        <taxon>Eukaryota</taxon>
        <taxon>Fungi</taxon>
        <taxon>Dikarya</taxon>
        <taxon>Ascomycota</taxon>
        <taxon>Pezizomycotina</taxon>
        <taxon>Sordariomycetes</taxon>
        <taxon>Hypocreomycetidae</taxon>
        <taxon>Glomerellales</taxon>
        <taxon>Glomerellaceae</taxon>
        <taxon>Colletotrichum</taxon>
        <taxon>Colletotrichum acutatum species complex</taxon>
    </lineage>
</organism>